<reference evidence="7" key="1">
    <citation type="submission" date="2015-05" db="EMBL/GenBank/DDBJ databases">
        <title>The complete genome of Altererythrobacter atlanticus strain 26DY36.</title>
        <authorList>
            <person name="Wu Y.-H."/>
            <person name="Cheng H."/>
            <person name="Wu X.-W."/>
        </authorList>
    </citation>
    <scope>NUCLEOTIDE SEQUENCE [LARGE SCALE GENOMIC DNA]</scope>
    <source>
        <strain evidence="7">26DY36</strain>
    </source>
</reference>
<dbReference type="Proteomes" id="UP000034392">
    <property type="component" value="Chromosome"/>
</dbReference>
<feature type="domain" description="TauD/TfdA-like" evidence="6">
    <location>
        <begin position="7"/>
        <end position="281"/>
    </location>
</feature>
<keyword evidence="8" id="KW-1185">Reference proteome</keyword>
<accession>A0A0F7KUQ0</accession>
<evidence type="ECO:0000259" key="6">
    <source>
        <dbReference type="Pfam" id="PF02668"/>
    </source>
</evidence>
<evidence type="ECO:0000256" key="5">
    <source>
        <dbReference type="ARBA" id="ARBA00023004"/>
    </source>
</evidence>
<evidence type="ECO:0000256" key="1">
    <source>
        <dbReference type="ARBA" id="ARBA00005896"/>
    </source>
</evidence>
<keyword evidence="4 7" id="KW-0560">Oxidoreductase</keyword>
<evidence type="ECO:0000256" key="2">
    <source>
        <dbReference type="ARBA" id="ARBA00022723"/>
    </source>
</evidence>
<name>A0A0F7KUQ0_9SPHN</name>
<dbReference type="PATRIC" id="fig|1267766.3.peg.1865"/>
<comment type="similarity">
    <text evidence="1">Belongs to the TfdA dioxygenase family.</text>
</comment>
<evidence type="ECO:0000313" key="7">
    <source>
        <dbReference type="EMBL" id="AKH42881.1"/>
    </source>
</evidence>
<dbReference type="InterPro" id="IPR042098">
    <property type="entry name" value="TauD-like_sf"/>
</dbReference>
<evidence type="ECO:0000256" key="4">
    <source>
        <dbReference type="ARBA" id="ARBA00023002"/>
    </source>
</evidence>
<dbReference type="GO" id="GO:0016706">
    <property type="term" value="F:2-oxoglutarate-dependent dioxygenase activity"/>
    <property type="evidence" value="ECO:0007669"/>
    <property type="project" value="UniProtKB-ARBA"/>
</dbReference>
<evidence type="ECO:0000256" key="3">
    <source>
        <dbReference type="ARBA" id="ARBA00022964"/>
    </source>
</evidence>
<proteinExistence type="inferred from homology"/>
<dbReference type="SUPFAM" id="SSF51197">
    <property type="entry name" value="Clavaminate synthase-like"/>
    <property type="match status" value="1"/>
</dbReference>
<organism evidence="7 8">
    <name type="scientific">Croceibacterium atlanticum</name>
    <dbReference type="NCBI Taxonomy" id="1267766"/>
    <lineage>
        <taxon>Bacteria</taxon>
        <taxon>Pseudomonadati</taxon>
        <taxon>Pseudomonadota</taxon>
        <taxon>Alphaproteobacteria</taxon>
        <taxon>Sphingomonadales</taxon>
        <taxon>Erythrobacteraceae</taxon>
        <taxon>Croceibacterium</taxon>
    </lineage>
</organism>
<dbReference type="AlphaFoldDB" id="A0A0F7KUQ0"/>
<gene>
    <name evidence="7" type="primary">tfdA_2</name>
    <name evidence="7" type="ORF">WYH_01845</name>
</gene>
<evidence type="ECO:0000313" key="8">
    <source>
        <dbReference type="Proteomes" id="UP000034392"/>
    </source>
</evidence>
<dbReference type="RefSeq" id="WP_053833505.1">
    <property type="nucleotide sequence ID" value="NZ_CP011452.2"/>
</dbReference>
<dbReference type="GO" id="GO:0046872">
    <property type="term" value="F:metal ion binding"/>
    <property type="evidence" value="ECO:0007669"/>
    <property type="project" value="UniProtKB-KW"/>
</dbReference>
<dbReference type="Pfam" id="PF02668">
    <property type="entry name" value="TauD"/>
    <property type="match status" value="1"/>
</dbReference>
<dbReference type="KEGG" id="aay:WYH_01845"/>
<dbReference type="InterPro" id="IPR051178">
    <property type="entry name" value="TfdA_dioxygenase"/>
</dbReference>
<keyword evidence="5" id="KW-0408">Iron</keyword>
<dbReference type="InterPro" id="IPR003819">
    <property type="entry name" value="TauD/TfdA-like"/>
</dbReference>
<sequence>MALQATRLHSRFAAAITGVDLHAGPTDELRDFIEQAMAEYAVCVIRHGPISDQEHLAFARMFGPLELPPGYPEGRNSWIAPELFYAGNLDADRNIKPLPPERNIATGAELFHADSSFNAQPSKWSILRGVECPPPEIGGDTLFVDLRAAYDDLEPRLKQQLDGLMGIHDFWEARRRAGFVFQEKDCLAMPQPAVLHPLVREMDNGRKSLFLGGHCVGVKGWPEERARQLLADLYHHATQDKYIYRHKWTTGDLVIWENRCVLHAATRLETTDYKRDMRRATINEFAPAEAAG</sequence>
<dbReference type="PANTHER" id="PTHR43779">
    <property type="entry name" value="DIOXYGENASE RV0097-RELATED"/>
    <property type="match status" value="1"/>
</dbReference>
<dbReference type="PANTHER" id="PTHR43779:SF3">
    <property type="entry name" value="(3R)-3-[(CARBOXYMETHYL)AMINO]FATTY ACID OXYGENASE_DECARBOXYLASE"/>
    <property type="match status" value="1"/>
</dbReference>
<dbReference type="STRING" id="1267766.WYH_01845"/>
<dbReference type="EMBL" id="CP011452">
    <property type="protein sequence ID" value="AKH42881.1"/>
    <property type="molecule type" value="Genomic_DNA"/>
</dbReference>
<protein>
    <submittedName>
        <fullName evidence="7">Alpha-ketoglutarate-dependent 2,4-dichlorophenoxyacetate dioxygenase</fullName>
        <ecNumber evidence="7">1.14.11.-</ecNumber>
    </submittedName>
</protein>
<dbReference type="EC" id="1.14.11.-" evidence="7"/>
<keyword evidence="2" id="KW-0479">Metal-binding</keyword>
<dbReference type="Gene3D" id="3.60.130.10">
    <property type="entry name" value="Clavaminate synthase-like"/>
    <property type="match status" value="1"/>
</dbReference>
<keyword evidence="3 7" id="KW-0223">Dioxygenase</keyword>